<comment type="caution">
    <text evidence="1">The sequence shown here is derived from an EMBL/GenBank/DDBJ whole genome shotgun (WGS) entry which is preliminary data.</text>
</comment>
<keyword evidence="1" id="KW-0378">Hydrolase</keyword>
<dbReference type="EMBL" id="JAERWK010000015">
    <property type="protein sequence ID" value="MBM9467941.1"/>
    <property type="molecule type" value="Genomic_DNA"/>
</dbReference>
<dbReference type="GO" id="GO:0016787">
    <property type="term" value="F:hydrolase activity"/>
    <property type="evidence" value="ECO:0007669"/>
    <property type="project" value="UniProtKB-KW"/>
</dbReference>
<dbReference type="InterPro" id="IPR023214">
    <property type="entry name" value="HAD_sf"/>
</dbReference>
<evidence type="ECO:0000313" key="2">
    <source>
        <dbReference type="Proteomes" id="UP000663792"/>
    </source>
</evidence>
<proteinExistence type="predicted"/>
<evidence type="ECO:0000313" key="1">
    <source>
        <dbReference type="EMBL" id="MBM9467941.1"/>
    </source>
</evidence>
<accession>A0A938Y8F3</accession>
<reference evidence="1" key="1">
    <citation type="submission" date="2021-01" db="EMBL/GenBank/DDBJ databases">
        <title>YIM 132084 draft genome.</title>
        <authorList>
            <person name="An D."/>
        </authorList>
    </citation>
    <scope>NUCLEOTIDE SEQUENCE</scope>
    <source>
        <strain evidence="1">YIM 132084</strain>
    </source>
</reference>
<protein>
    <submittedName>
        <fullName evidence="1">HAD family hydrolase</fullName>
    </submittedName>
</protein>
<dbReference type="SUPFAM" id="SSF56784">
    <property type="entry name" value="HAD-like"/>
    <property type="match status" value="1"/>
</dbReference>
<dbReference type="AlphaFoldDB" id="A0A938Y8F3"/>
<dbReference type="Proteomes" id="UP000663792">
    <property type="component" value="Unassembled WGS sequence"/>
</dbReference>
<organism evidence="1 2">
    <name type="scientific">Nakamurella leprariae</name>
    <dbReference type="NCBI Taxonomy" id="2803911"/>
    <lineage>
        <taxon>Bacteria</taxon>
        <taxon>Bacillati</taxon>
        <taxon>Actinomycetota</taxon>
        <taxon>Actinomycetes</taxon>
        <taxon>Nakamurellales</taxon>
        <taxon>Nakamurellaceae</taxon>
        <taxon>Nakamurella</taxon>
    </lineage>
</organism>
<keyword evidence="2" id="KW-1185">Reference proteome</keyword>
<gene>
    <name evidence="1" type="ORF">JL106_11685</name>
</gene>
<dbReference type="Gene3D" id="3.40.50.1000">
    <property type="entry name" value="HAD superfamily/HAD-like"/>
    <property type="match status" value="1"/>
</dbReference>
<sequence length="279" mass="29447">MSVPRTLVATDLDRTMIYSAAALALPGPDEAAPTLICTEVYQGVPLSFSTATAVAALQQVHRSAVLVPVTTRTDAQYRRVRFPGIAPAFAVTSNGGSIVVDGAPDAGWAAAVRRRLAETSAPLAEVVAEVDRRAGDWVLKRRTAEDLFCYLVAEPSTVPDGFVADWDAWCRERGWWVSVQGRKIYAIPLALTKERALAEVAARAGTDRTLAAGDGALDAGFLTMADAAMRPPHGELHQLGWTAAGVSMADVPGVLAGEQIARWFAAEVDAARPAVVGVG</sequence>
<dbReference type="RefSeq" id="WP_205260900.1">
    <property type="nucleotide sequence ID" value="NZ_JAERWK010000015.1"/>
</dbReference>
<dbReference type="InterPro" id="IPR036412">
    <property type="entry name" value="HAD-like_sf"/>
</dbReference>
<name>A0A938Y8F3_9ACTN</name>